<dbReference type="PANTHER" id="PTHR42648">
    <property type="entry name" value="TRANSPOSASE, PUTATIVE-RELATED"/>
    <property type="match status" value="1"/>
</dbReference>
<dbReference type="GO" id="GO:0006310">
    <property type="term" value="P:DNA recombination"/>
    <property type="evidence" value="ECO:0007669"/>
    <property type="project" value="UniProtKB-KW"/>
</dbReference>
<evidence type="ECO:0000256" key="16">
    <source>
        <dbReference type="ARBA" id="ARBA00022918"/>
    </source>
</evidence>
<keyword evidence="19" id="KW-0233">DNA recombination</keyword>
<dbReference type="InterPro" id="IPR012337">
    <property type="entry name" value="RNaseH-like_sf"/>
</dbReference>
<dbReference type="Pfam" id="PF22936">
    <property type="entry name" value="Pol_BBD"/>
    <property type="match status" value="1"/>
</dbReference>
<evidence type="ECO:0000256" key="10">
    <source>
        <dbReference type="ARBA" id="ARBA00022759"/>
    </source>
</evidence>
<keyword evidence="18" id="KW-0917">Virion maturation</keyword>
<keyword evidence="11" id="KW-0378">Hydrolase</keyword>
<evidence type="ECO:0000256" key="12">
    <source>
        <dbReference type="ARBA" id="ARBA00022840"/>
    </source>
</evidence>
<dbReference type="SUPFAM" id="SSF53098">
    <property type="entry name" value="Ribonuclease H-like"/>
    <property type="match status" value="1"/>
</dbReference>
<dbReference type="GO" id="GO:0003887">
    <property type="term" value="F:DNA-directed DNA polymerase activity"/>
    <property type="evidence" value="ECO:0007669"/>
    <property type="project" value="UniProtKB-KW"/>
</dbReference>
<keyword evidence="17" id="KW-0808">Transferase</keyword>
<evidence type="ECO:0000259" key="24">
    <source>
        <dbReference type="PROSITE" id="PS50994"/>
    </source>
</evidence>
<dbReference type="OrthoDB" id="2506085at2759"/>
<dbReference type="GO" id="GO:0003723">
    <property type="term" value="F:RNA binding"/>
    <property type="evidence" value="ECO:0007669"/>
    <property type="project" value="UniProtKB-KW"/>
</dbReference>
<evidence type="ECO:0000256" key="7">
    <source>
        <dbReference type="ARBA" id="ARBA00022723"/>
    </source>
</evidence>
<comment type="catalytic activity">
    <reaction evidence="21">
        <text>DNA(n) + a 2'-deoxyribonucleoside 5'-triphosphate = DNA(n+1) + diphosphate</text>
        <dbReference type="Rhea" id="RHEA:22508"/>
        <dbReference type="Rhea" id="RHEA-COMP:17339"/>
        <dbReference type="Rhea" id="RHEA-COMP:17340"/>
        <dbReference type="ChEBI" id="CHEBI:33019"/>
        <dbReference type="ChEBI" id="CHEBI:61560"/>
        <dbReference type="ChEBI" id="CHEBI:173112"/>
        <dbReference type="EC" id="2.7.7.49"/>
    </reaction>
</comment>
<keyword evidence="14" id="KW-0694">RNA-binding</keyword>
<accession>A0A9Q3E5A3</accession>
<dbReference type="GO" id="GO:0005524">
    <property type="term" value="F:ATP binding"/>
    <property type="evidence" value="ECO:0007669"/>
    <property type="project" value="UniProtKB-KW"/>
</dbReference>
<dbReference type="InterPro" id="IPR043502">
    <property type="entry name" value="DNA/RNA_pol_sf"/>
</dbReference>
<dbReference type="GO" id="GO:0015074">
    <property type="term" value="P:DNA integration"/>
    <property type="evidence" value="ECO:0007669"/>
    <property type="project" value="UniProtKB-KW"/>
</dbReference>
<evidence type="ECO:0000256" key="1">
    <source>
        <dbReference type="ARBA" id="ARBA00002180"/>
    </source>
</evidence>
<protein>
    <recommendedName>
        <fullName evidence="24">Integrase catalytic domain-containing protein</fullName>
    </recommendedName>
</protein>
<evidence type="ECO:0000256" key="20">
    <source>
        <dbReference type="ARBA" id="ARBA00023268"/>
    </source>
</evidence>
<keyword evidence="13" id="KW-0460">Magnesium</keyword>
<evidence type="ECO:0000313" key="25">
    <source>
        <dbReference type="EMBL" id="MBW0514203.1"/>
    </source>
</evidence>
<keyword evidence="8" id="KW-0547">Nucleotide-binding</keyword>
<dbReference type="InterPro" id="IPR036397">
    <property type="entry name" value="RNaseH_sf"/>
</dbReference>
<evidence type="ECO:0000256" key="21">
    <source>
        <dbReference type="ARBA" id="ARBA00048173"/>
    </source>
</evidence>
<evidence type="ECO:0000256" key="6">
    <source>
        <dbReference type="ARBA" id="ARBA00022722"/>
    </source>
</evidence>
<feature type="region of interest" description="Disordered" evidence="23">
    <location>
        <begin position="192"/>
        <end position="216"/>
    </location>
</feature>
<keyword evidence="10" id="KW-0255">Endonuclease</keyword>
<dbReference type="GO" id="GO:0046872">
    <property type="term" value="F:metal ion binding"/>
    <property type="evidence" value="ECO:0007669"/>
    <property type="project" value="UniProtKB-KW"/>
</dbReference>
<evidence type="ECO:0000256" key="22">
    <source>
        <dbReference type="ARBA" id="ARBA00049244"/>
    </source>
</evidence>
<evidence type="ECO:0000256" key="4">
    <source>
        <dbReference type="ARBA" id="ARBA00022670"/>
    </source>
</evidence>
<comment type="catalytic activity">
    <reaction evidence="22">
        <text>DNA(n) + a 2'-deoxyribonucleoside 5'-triphosphate = DNA(n+1) + diphosphate</text>
        <dbReference type="Rhea" id="RHEA:22508"/>
        <dbReference type="Rhea" id="RHEA-COMP:17339"/>
        <dbReference type="Rhea" id="RHEA-COMP:17340"/>
        <dbReference type="ChEBI" id="CHEBI:33019"/>
        <dbReference type="ChEBI" id="CHEBI:61560"/>
        <dbReference type="ChEBI" id="CHEBI:173112"/>
        <dbReference type="EC" id="2.7.7.7"/>
    </reaction>
</comment>
<proteinExistence type="predicted"/>
<keyword evidence="9" id="KW-0064">Aspartyl protease</keyword>
<evidence type="ECO:0000256" key="8">
    <source>
        <dbReference type="ARBA" id="ARBA00022741"/>
    </source>
</evidence>
<feature type="domain" description="Integrase catalytic" evidence="24">
    <location>
        <begin position="429"/>
        <end position="600"/>
    </location>
</feature>
<keyword evidence="3" id="KW-1188">Viral release from host cell</keyword>
<keyword evidence="12" id="KW-0067">ATP-binding</keyword>
<dbReference type="Pfam" id="PF07727">
    <property type="entry name" value="RVT_2"/>
    <property type="match status" value="1"/>
</dbReference>
<name>A0A9Q3E5A3_9BASI</name>
<evidence type="ECO:0000256" key="11">
    <source>
        <dbReference type="ARBA" id="ARBA00022801"/>
    </source>
</evidence>
<keyword evidence="26" id="KW-1185">Reference proteome</keyword>
<evidence type="ECO:0000256" key="17">
    <source>
        <dbReference type="ARBA" id="ARBA00022932"/>
    </source>
</evidence>
<evidence type="ECO:0000256" key="13">
    <source>
        <dbReference type="ARBA" id="ARBA00022842"/>
    </source>
</evidence>
<evidence type="ECO:0000256" key="19">
    <source>
        <dbReference type="ARBA" id="ARBA00023172"/>
    </source>
</evidence>
<sequence>MESILTLKNYYGLVTNSETPEETADNDKLEPRRRQRAAALLKINCIVRLGNKFYVDSKKDPAEFWRLTQEFFQPKTIQNQTTYLNKIFSTQLNDEHIRENMSTILENTLHLRTLFCGLTISPEDLIDSVIAMWVIINIPEKFKTTMEVWLGKCEVEKKSPSLDDTWEVIRKFLQRNENGTDPTNQALAALKNQKQENNNLRNQNKRRQDRDYPKCAPGWHNPLTKHDESECNFLKDKNRNSKPVKSLVVSTSKTPTNQIILDSGATTSMFNNSDLFTNFTPNTQTIELADGSTIHSAGTGTVKIELPHCFLELKNCLLVKSLAYNLISLGAIMKPNFKITTNENKTFNLQDQNNDLILNGTYNSGNFELSVNQNTALTVKTTNQLAKILHQSAGHPSQEHLKTMFPNNNFDNLTCETCSLAKITKTPFKGHFPTPERKLQFVHADLFGPIETPSNLGYKYCLRVMDGYSRYVWVVFLRTKSDVGFHLQKLFNRIECQSNLKIANFISDNGTEFKNQKLNQLFESKGITHLTTAPYTPQQNPFAERGNQTTTTKGRCLLIDSGLNQTFWAEAVRTAAYLENLTPKKVLNLSTPYQQWYNRTPSYKHLQPFGCKCVFLNNIQLGKFTERGSEGIFLGYEEGHRAYRILEGRTDVEPSSPAITSPKTISRETETGILEPPENELTNKENILPTTTLQNQKTKKHYEWIPENCPPPKEIHGEVGDPRNIIESSRRQKHSANYAMHSLEEDPKTYQQAMNCNLSDEWSKAIQTELNNMERHCVWSPTTTPSEVEKPLSTTWVFKRKTDENGNLNKFKARLCVRGFHQREGLDYGDVFSPTGRLTSLRLLLTLCHTNNFPIEQMDVKCAFLNGKPDKELYIKRPDGYNKYEPTEYFKLNQSLYGLKQSPWCWHKELKNALSTMGLCPSQTDPCLFYSPNSDKQMLLYVHVDDLIFGGSWNDEFKTTIKTHFDMDELGRIKYALGIRISQKDEYISLIQDKFINNILQEFQLTNSRHTNCPLPSLLQYLVQCTRPDLAFETSFLSQYLENPKDLHYNAVKHVLAYLNSTKHYELRLGQNILRQSDKSIIAFTDSDWGGSEGYKSFSASIIYYHGVIGWRSHKQKVVSLSSAEAKYNAMTKGTQDLQWISNLIFETTNKRKQQILYTNNQSAISIASNHIYHHGTRHVNFRLHFIRNLIEEENLKIEYLDTNKMIADSLTKNNNYLKSINHLRLIFGNQDLSSKGV</sequence>
<dbReference type="GO" id="GO:0003964">
    <property type="term" value="F:RNA-directed DNA polymerase activity"/>
    <property type="evidence" value="ECO:0007669"/>
    <property type="project" value="UniProtKB-KW"/>
</dbReference>
<evidence type="ECO:0000313" key="26">
    <source>
        <dbReference type="Proteomes" id="UP000765509"/>
    </source>
</evidence>
<evidence type="ECO:0000256" key="3">
    <source>
        <dbReference type="ARBA" id="ARBA00022612"/>
    </source>
</evidence>
<dbReference type="GO" id="GO:0004519">
    <property type="term" value="F:endonuclease activity"/>
    <property type="evidence" value="ECO:0007669"/>
    <property type="project" value="UniProtKB-KW"/>
</dbReference>
<dbReference type="InterPro" id="IPR039537">
    <property type="entry name" value="Retrotran_Ty1/copia-like"/>
</dbReference>
<keyword evidence="2" id="KW-0815">Transposition</keyword>
<keyword evidence="7" id="KW-0479">Metal-binding</keyword>
<keyword evidence="15" id="KW-0229">DNA integration</keyword>
<dbReference type="Gene3D" id="3.30.420.10">
    <property type="entry name" value="Ribonuclease H-like superfamily/Ribonuclease H"/>
    <property type="match status" value="1"/>
</dbReference>
<evidence type="ECO:0000256" key="2">
    <source>
        <dbReference type="ARBA" id="ARBA00022578"/>
    </source>
</evidence>
<dbReference type="Proteomes" id="UP000765509">
    <property type="component" value="Unassembled WGS sequence"/>
</dbReference>
<comment type="function">
    <text evidence="1">The aspartyl protease (PR) mediates the proteolytic cleavages of the Gag and Gag-Pol polyproteins after assembly of the VLP.</text>
</comment>
<evidence type="ECO:0000256" key="15">
    <source>
        <dbReference type="ARBA" id="ARBA00022908"/>
    </source>
</evidence>
<organism evidence="25 26">
    <name type="scientific">Austropuccinia psidii MF-1</name>
    <dbReference type="NCBI Taxonomy" id="1389203"/>
    <lineage>
        <taxon>Eukaryota</taxon>
        <taxon>Fungi</taxon>
        <taxon>Dikarya</taxon>
        <taxon>Basidiomycota</taxon>
        <taxon>Pucciniomycotina</taxon>
        <taxon>Pucciniomycetes</taxon>
        <taxon>Pucciniales</taxon>
        <taxon>Sphaerophragmiaceae</taxon>
        <taxon>Austropuccinia</taxon>
    </lineage>
</organism>
<keyword evidence="17" id="KW-0239">DNA-directed DNA polymerase</keyword>
<dbReference type="Pfam" id="PF00665">
    <property type="entry name" value="rve"/>
    <property type="match status" value="1"/>
</dbReference>
<keyword evidence="20" id="KW-0511">Multifunctional enzyme</keyword>
<evidence type="ECO:0000256" key="14">
    <source>
        <dbReference type="ARBA" id="ARBA00022884"/>
    </source>
</evidence>
<dbReference type="PANTHER" id="PTHR42648:SF11">
    <property type="entry name" value="TRANSPOSON TY4-P GAG-POL POLYPROTEIN"/>
    <property type="match status" value="1"/>
</dbReference>
<comment type="caution">
    <text evidence="25">The sequence shown here is derived from an EMBL/GenBank/DDBJ whole genome shotgun (WGS) entry which is preliminary data.</text>
</comment>
<dbReference type="GO" id="GO:0006508">
    <property type="term" value="P:proteolysis"/>
    <property type="evidence" value="ECO:0007669"/>
    <property type="project" value="UniProtKB-KW"/>
</dbReference>
<dbReference type="EMBL" id="AVOT02023878">
    <property type="protein sequence ID" value="MBW0514203.1"/>
    <property type="molecule type" value="Genomic_DNA"/>
</dbReference>
<reference evidence="25" key="1">
    <citation type="submission" date="2021-03" db="EMBL/GenBank/DDBJ databases">
        <title>Draft genome sequence of rust myrtle Austropuccinia psidii MF-1, a brazilian biotype.</title>
        <authorList>
            <person name="Quecine M.C."/>
            <person name="Pachon D.M.R."/>
            <person name="Bonatelli M.L."/>
            <person name="Correr F.H."/>
            <person name="Franceschini L.M."/>
            <person name="Leite T.F."/>
            <person name="Margarido G.R.A."/>
            <person name="Almeida C.A."/>
            <person name="Ferrarezi J.A."/>
            <person name="Labate C.A."/>
        </authorList>
    </citation>
    <scope>NUCLEOTIDE SEQUENCE</scope>
    <source>
        <strain evidence="25">MF-1</strain>
    </source>
</reference>
<dbReference type="InterPro" id="IPR013103">
    <property type="entry name" value="RVT_2"/>
</dbReference>
<dbReference type="GO" id="GO:0032196">
    <property type="term" value="P:transposition"/>
    <property type="evidence" value="ECO:0007669"/>
    <property type="project" value="UniProtKB-KW"/>
</dbReference>
<dbReference type="InterPro" id="IPR001584">
    <property type="entry name" value="Integrase_cat-core"/>
</dbReference>
<evidence type="ECO:0000256" key="5">
    <source>
        <dbReference type="ARBA" id="ARBA00022695"/>
    </source>
</evidence>
<keyword evidence="6" id="KW-0540">Nuclease</keyword>
<dbReference type="InterPro" id="IPR054722">
    <property type="entry name" value="PolX-like_BBD"/>
</dbReference>
<dbReference type="GO" id="GO:0005634">
    <property type="term" value="C:nucleus"/>
    <property type="evidence" value="ECO:0007669"/>
    <property type="project" value="UniProtKB-ARBA"/>
</dbReference>
<dbReference type="GO" id="GO:0004190">
    <property type="term" value="F:aspartic-type endopeptidase activity"/>
    <property type="evidence" value="ECO:0007669"/>
    <property type="project" value="UniProtKB-KW"/>
</dbReference>
<dbReference type="SUPFAM" id="SSF56672">
    <property type="entry name" value="DNA/RNA polymerases"/>
    <property type="match status" value="1"/>
</dbReference>
<keyword evidence="4" id="KW-0645">Protease</keyword>
<keyword evidence="16" id="KW-0695">RNA-directed DNA polymerase</keyword>
<evidence type="ECO:0000256" key="18">
    <source>
        <dbReference type="ARBA" id="ARBA00023113"/>
    </source>
</evidence>
<feature type="compositionally biased region" description="Low complexity" evidence="23">
    <location>
        <begin position="192"/>
        <end position="202"/>
    </location>
</feature>
<evidence type="ECO:0000256" key="9">
    <source>
        <dbReference type="ARBA" id="ARBA00022750"/>
    </source>
</evidence>
<dbReference type="AlphaFoldDB" id="A0A9Q3E5A3"/>
<evidence type="ECO:0000256" key="23">
    <source>
        <dbReference type="SAM" id="MobiDB-lite"/>
    </source>
</evidence>
<dbReference type="CDD" id="cd09272">
    <property type="entry name" value="RNase_HI_RT_Ty1"/>
    <property type="match status" value="1"/>
</dbReference>
<keyword evidence="5" id="KW-0548">Nucleotidyltransferase</keyword>
<gene>
    <name evidence="25" type="ORF">O181_053918</name>
</gene>
<dbReference type="PROSITE" id="PS50994">
    <property type="entry name" value="INTEGRASE"/>
    <property type="match status" value="1"/>
</dbReference>